<dbReference type="EMBL" id="CP038810">
    <property type="protein sequence ID" value="QBZ97116.1"/>
    <property type="molecule type" value="Genomic_DNA"/>
</dbReference>
<reference evidence="2 3" key="1">
    <citation type="submission" date="2019-04" db="EMBL/GenBank/DDBJ databases">
        <title>Flavobacterium sp. GS03.</title>
        <authorList>
            <person name="Kim H."/>
        </authorList>
    </citation>
    <scope>NUCLEOTIDE SEQUENCE [LARGE SCALE GENOMIC DNA]</scope>
    <source>
        <strain evidence="2 3">GS03</strain>
    </source>
</reference>
<evidence type="ECO:0000313" key="3">
    <source>
        <dbReference type="Proteomes" id="UP000296862"/>
    </source>
</evidence>
<evidence type="ECO:0000313" key="2">
    <source>
        <dbReference type="EMBL" id="QBZ97116.1"/>
    </source>
</evidence>
<keyword evidence="3" id="KW-1185">Reference proteome</keyword>
<dbReference type="Proteomes" id="UP000296862">
    <property type="component" value="Chromosome"/>
</dbReference>
<keyword evidence="1" id="KW-0812">Transmembrane</keyword>
<keyword evidence="1" id="KW-1133">Transmembrane helix</keyword>
<protein>
    <submittedName>
        <fullName evidence="2">Uncharacterized protein</fullName>
    </submittedName>
</protein>
<dbReference type="KEGG" id="fsn:GS03_00602"/>
<proteinExistence type="predicted"/>
<gene>
    <name evidence="2" type="ORF">GS03_00602</name>
</gene>
<dbReference type="RefSeq" id="WP_136151090.1">
    <property type="nucleotide sequence ID" value="NZ_CP038810.1"/>
</dbReference>
<keyword evidence="1" id="KW-0472">Membrane</keyword>
<accession>A0A4P7PRB7</accession>
<feature type="transmembrane region" description="Helical" evidence="1">
    <location>
        <begin position="44"/>
        <end position="61"/>
    </location>
</feature>
<organism evidence="2 3">
    <name type="scientific">Flavobacterium sangjuense</name>
    <dbReference type="NCBI Taxonomy" id="2518177"/>
    <lineage>
        <taxon>Bacteria</taxon>
        <taxon>Pseudomonadati</taxon>
        <taxon>Bacteroidota</taxon>
        <taxon>Flavobacteriia</taxon>
        <taxon>Flavobacteriales</taxon>
        <taxon>Flavobacteriaceae</taxon>
        <taxon>Flavobacterium</taxon>
    </lineage>
</organism>
<feature type="transmembrane region" description="Helical" evidence="1">
    <location>
        <begin position="305"/>
        <end position="325"/>
    </location>
</feature>
<dbReference type="OrthoDB" id="1452530at2"/>
<sequence>MSATPQNNDNQEIDLSQISKKIGSFFEGISNSIFEGILFIKRNIVIFISLFIIGVGAGYYLDKTSNSYDHEIIVAPNFGSTDYLYGKIDLLESKIKVQDTVFLKSIGIQNPKSLGQIEIEPIIDIYNFVNSATSMANSAQNTQNFELVKLLSEDGDINKVIKEKTTSKNYGRHIIHISTKGLVGNKNFIDPLMAYLNRNEYYQNVQKVYVNNIKTKMKQNEAIILQIDNLLNEFSSTTTNNQKSDKLVYYNENTQLNEIIKTKNNLIGELGGQRMDLVNNEQIIMKNSSVINVKNTKGVNGKMKLVIPLFLFFAFIGINMFKNFYRKQSAKLASK</sequence>
<dbReference type="AlphaFoldDB" id="A0A4P7PRB7"/>
<name>A0A4P7PRB7_9FLAO</name>
<evidence type="ECO:0000256" key="1">
    <source>
        <dbReference type="SAM" id="Phobius"/>
    </source>
</evidence>